<evidence type="ECO:0000256" key="2">
    <source>
        <dbReference type="SAM" id="SignalP"/>
    </source>
</evidence>
<sequence length="343" mass="37273">MMMNKVFILLLTADWVSAGNRPGSGGGCDGVAPNRPFRPPQNADGTPVVPGSPETPVVPGRPEQRRMTFNRDVAKPATLRALQNRPGDNETPFAPSMLTEEDIALCCSGNGDFEFLLRDLDFDGLAIATEADGFKRIPGDSRWSCRRECRDPLNGFELDPCYDACDCRQNCPISTDFLTTDCKSQCNSPDPDTFDLCLETCEAQCGERCRSTFNDYIVPLDLYAEGLEMLDCQFGDLIGDATGSCNSGQAFWEASGYTCQVTEGTDFDCECDVPGTCLNVVYPCDYQFYCVSNSPSLVPSESPSELPSSAPTKSPTMSPTPRPTQGKAGVGKTAKKENIRGRE</sequence>
<keyword evidence="4" id="KW-1185">Reference proteome</keyword>
<feature type="compositionally biased region" description="Low complexity" evidence="1">
    <location>
        <begin position="297"/>
        <end position="309"/>
    </location>
</feature>
<proteinExistence type="predicted"/>
<organism evidence="3 4">
    <name type="scientific">Cylindrotheca closterium</name>
    <dbReference type="NCBI Taxonomy" id="2856"/>
    <lineage>
        <taxon>Eukaryota</taxon>
        <taxon>Sar</taxon>
        <taxon>Stramenopiles</taxon>
        <taxon>Ochrophyta</taxon>
        <taxon>Bacillariophyta</taxon>
        <taxon>Bacillariophyceae</taxon>
        <taxon>Bacillariophycidae</taxon>
        <taxon>Bacillariales</taxon>
        <taxon>Bacillariaceae</taxon>
        <taxon>Cylindrotheca</taxon>
    </lineage>
</organism>
<dbReference type="AlphaFoldDB" id="A0AAD2CU66"/>
<evidence type="ECO:0000256" key="1">
    <source>
        <dbReference type="SAM" id="MobiDB-lite"/>
    </source>
</evidence>
<reference evidence="3" key="1">
    <citation type="submission" date="2023-08" db="EMBL/GenBank/DDBJ databases">
        <authorList>
            <person name="Audoor S."/>
            <person name="Bilcke G."/>
        </authorList>
    </citation>
    <scope>NUCLEOTIDE SEQUENCE</scope>
</reference>
<gene>
    <name evidence="3" type="ORF">CYCCA115_LOCUS10121</name>
</gene>
<evidence type="ECO:0000313" key="3">
    <source>
        <dbReference type="EMBL" id="CAJ1945979.1"/>
    </source>
</evidence>
<dbReference type="EMBL" id="CAKOGP040001557">
    <property type="protein sequence ID" value="CAJ1945979.1"/>
    <property type="molecule type" value="Genomic_DNA"/>
</dbReference>
<feature type="chain" id="PRO_5042034362" evidence="2">
    <location>
        <begin position="19"/>
        <end position="343"/>
    </location>
</feature>
<feature type="region of interest" description="Disordered" evidence="1">
    <location>
        <begin position="26"/>
        <end position="62"/>
    </location>
</feature>
<dbReference type="Proteomes" id="UP001295423">
    <property type="component" value="Unassembled WGS sequence"/>
</dbReference>
<accession>A0AAD2CU66</accession>
<comment type="caution">
    <text evidence="3">The sequence shown here is derived from an EMBL/GenBank/DDBJ whole genome shotgun (WGS) entry which is preliminary data.</text>
</comment>
<feature type="region of interest" description="Disordered" evidence="1">
    <location>
        <begin position="297"/>
        <end position="343"/>
    </location>
</feature>
<feature type="signal peptide" evidence="2">
    <location>
        <begin position="1"/>
        <end position="18"/>
    </location>
</feature>
<keyword evidence="2" id="KW-0732">Signal</keyword>
<name>A0AAD2CU66_9STRA</name>
<evidence type="ECO:0000313" key="4">
    <source>
        <dbReference type="Proteomes" id="UP001295423"/>
    </source>
</evidence>
<feature type="compositionally biased region" description="Polar residues" evidence="1">
    <location>
        <begin position="310"/>
        <end position="319"/>
    </location>
</feature>
<protein>
    <submittedName>
        <fullName evidence="3">Uncharacterized protein</fullName>
    </submittedName>
</protein>
<feature type="compositionally biased region" description="Basic and acidic residues" evidence="1">
    <location>
        <begin position="334"/>
        <end position="343"/>
    </location>
</feature>